<name>A0ABV0R255_9TELE</name>
<proteinExistence type="predicted"/>
<accession>A0ABV0R255</accession>
<comment type="caution">
    <text evidence="1">The sequence shown here is derived from an EMBL/GenBank/DDBJ whole genome shotgun (WGS) entry which is preliminary data.</text>
</comment>
<organism evidence="1 2">
    <name type="scientific">Xenoophorus captivus</name>
    <dbReference type="NCBI Taxonomy" id="1517983"/>
    <lineage>
        <taxon>Eukaryota</taxon>
        <taxon>Metazoa</taxon>
        <taxon>Chordata</taxon>
        <taxon>Craniata</taxon>
        <taxon>Vertebrata</taxon>
        <taxon>Euteleostomi</taxon>
        <taxon>Actinopterygii</taxon>
        <taxon>Neopterygii</taxon>
        <taxon>Teleostei</taxon>
        <taxon>Neoteleostei</taxon>
        <taxon>Acanthomorphata</taxon>
        <taxon>Ovalentaria</taxon>
        <taxon>Atherinomorphae</taxon>
        <taxon>Cyprinodontiformes</taxon>
        <taxon>Goodeidae</taxon>
        <taxon>Xenoophorus</taxon>
    </lineage>
</organism>
<evidence type="ECO:0000313" key="2">
    <source>
        <dbReference type="Proteomes" id="UP001434883"/>
    </source>
</evidence>
<reference evidence="1 2" key="1">
    <citation type="submission" date="2021-06" db="EMBL/GenBank/DDBJ databases">
        <authorList>
            <person name="Palmer J.M."/>
        </authorList>
    </citation>
    <scope>NUCLEOTIDE SEQUENCE [LARGE SCALE GENOMIC DNA]</scope>
    <source>
        <strain evidence="1 2">XC_2019</strain>
        <tissue evidence="1">Muscle</tissue>
    </source>
</reference>
<evidence type="ECO:0000313" key="1">
    <source>
        <dbReference type="EMBL" id="MEQ2201803.1"/>
    </source>
</evidence>
<gene>
    <name evidence="1" type="ORF">XENOCAPTIV_018384</name>
</gene>
<dbReference type="EMBL" id="JAHRIN010029070">
    <property type="protein sequence ID" value="MEQ2201803.1"/>
    <property type="molecule type" value="Genomic_DNA"/>
</dbReference>
<protein>
    <submittedName>
        <fullName evidence="1">Uncharacterized protein</fullName>
    </submittedName>
</protein>
<dbReference type="Proteomes" id="UP001434883">
    <property type="component" value="Unassembled WGS sequence"/>
</dbReference>
<keyword evidence="2" id="KW-1185">Reference proteome</keyword>
<sequence length="148" mass="17259">MRWLILSNNMSLVRTFMEINRFELENQNFLLHWGQQLLHMPHEALGHPRRALERDTMFYIEQFSYSASVFPCATGVSVRVNLKTHSYQRDPFWDCHVPWPLYVHLFPVLVVPGFPDSVCLRTGAPRSPCCLVADHQHRGNHLSKTKST</sequence>